<dbReference type="EMBL" id="PQ015379">
    <property type="protein sequence ID" value="XDJ14952.1"/>
    <property type="molecule type" value="Genomic_DNA"/>
</dbReference>
<organism evidence="1">
    <name type="scientific">Pseudomonas phage HRDY3</name>
    <dbReference type="NCBI Taxonomy" id="3236930"/>
    <lineage>
        <taxon>Viruses</taxon>
    </lineage>
</organism>
<name>A0AB39CDM9_9VIRU</name>
<proteinExistence type="predicted"/>
<protein>
    <submittedName>
        <fullName evidence="1">Uncharacterized protein</fullName>
    </submittedName>
</protein>
<reference evidence="1" key="1">
    <citation type="submission" date="2024-07" db="EMBL/GenBank/DDBJ databases">
        <authorList>
            <person name="Bringhurst R.M."/>
            <person name="Homer T.E."/>
        </authorList>
    </citation>
    <scope>NUCLEOTIDE SEQUENCE</scope>
</reference>
<evidence type="ECO:0000313" key="1">
    <source>
        <dbReference type="EMBL" id="XDJ14952.1"/>
    </source>
</evidence>
<accession>A0AB39CDM9</accession>
<sequence>MKNSNKWAFAGMVAGLAMAATGIFTMTLASKTQASASHAENPIRVETFGARGMGSVTRVYDTETGFVCYFQGDWARENVPMGSCKEVKRSQAINERYGVE</sequence>